<reference evidence="2 3" key="1">
    <citation type="submission" date="2018-05" db="EMBL/GenBank/DDBJ databases">
        <title>Genomic Encyclopedia of Type Strains, Phase IV (KMG-IV): sequencing the most valuable type-strain genomes for metagenomic binning, comparative biology and taxonomic classification.</title>
        <authorList>
            <person name="Goeker M."/>
        </authorList>
    </citation>
    <scope>NUCLEOTIDE SEQUENCE [LARGE SCALE GENOMIC DNA]</scope>
    <source>
        <strain evidence="2 3">DSM 3183</strain>
    </source>
</reference>
<name>A0A2V3V2H6_9SPHN</name>
<keyword evidence="3" id="KW-1185">Reference proteome</keyword>
<sequence length="66" mass="6926">MKTTHASNANSQDQDNVLKSTLVTTVAALALVTTLFLTAFASIEAAASPVHHNGDTRALVSVRYLA</sequence>
<dbReference type="Proteomes" id="UP000248014">
    <property type="component" value="Unassembled WGS sequence"/>
</dbReference>
<dbReference type="AlphaFoldDB" id="A0A2V3V2H6"/>
<dbReference type="EMBL" id="QJJM01000007">
    <property type="protein sequence ID" value="PXW75121.1"/>
    <property type="molecule type" value="Genomic_DNA"/>
</dbReference>
<organism evidence="2 3">
    <name type="scientific">Blastomonas natatoria</name>
    <dbReference type="NCBI Taxonomy" id="34015"/>
    <lineage>
        <taxon>Bacteria</taxon>
        <taxon>Pseudomonadati</taxon>
        <taxon>Pseudomonadota</taxon>
        <taxon>Alphaproteobacteria</taxon>
        <taxon>Sphingomonadales</taxon>
        <taxon>Sphingomonadaceae</taxon>
        <taxon>Blastomonas</taxon>
    </lineage>
</organism>
<keyword evidence="1" id="KW-0812">Transmembrane</keyword>
<evidence type="ECO:0000256" key="1">
    <source>
        <dbReference type="SAM" id="Phobius"/>
    </source>
</evidence>
<feature type="transmembrane region" description="Helical" evidence="1">
    <location>
        <begin position="21"/>
        <end position="43"/>
    </location>
</feature>
<accession>A0A2V3V2H6</accession>
<evidence type="ECO:0000313" key="3">
    <source>
        <dbReference type="Proteomes" id="UP000248014"/>
    </source>
</evidence>
<gene>
    <name evidence="2" type="ORF">C7451_10790</name>
</gene>
<keyword evidence="1" id="KW-0472">Membrane</keyword>
<dbReference type="RefSeq" id="WP_146215346.1">
    <property type="nucleotide sequence ID" value="NZ_QJJM01000007.1"/>
</dbReference>
<protein>
    <submittedName>
        <fullName evidence="2">Uncharacterized protein</fullName>
    </submittedName>
</protein>
<evidence type="ECO:0000313" key="2">
    <source>
        <dbReference type="EMBL" id="PXW75121.1"/>
    </source>
</evidence>
<proteinExistence type="predicted"/>
<comment type="caution">
    <text evidence="2">The sequence shown here is derived from an EMBL/GenBank/DDBJ whole genome shotgun (WGS) entry which is preliminary data.</text>
</comment>
<keyword evidence="1" id="KW-1133">Transmembrane helix</keyword>